<dbReference type="InterPro" id="IPR018200">
    <property type="entry name" value="USP_CS"/>
</dbReference>
<dbReference type="Pfam" id="PF00443">
    <property type="entry name" value="UCH"/>
    <property type="match status" value="1"/>
</dbReference>
<dbReference type="PROSITE" id="PS00973">
    <property type="entry name" value="USP_2"/>
    <property type="match status" value="1"/>
</dbReference>
<dbReference type="Gene3D" id="3.90.70.10">
    <property type="entry name" value="Cysteine proteinases"/>
    <property type="match status" value="1"/>
</dbReference>
<dbReference type="EMBL" id="JACEFO010002300">
    <property type="protein sequence ID" value="KAF8667431.1"/>
    <property type="molecule type" value="Genomic_DNA"/>
</dbReference>
<comment type="similarity">
    <text evidence="2 7">Belongs to the peptidase C19 family.</text>
</comment>
<dbReference type="GO" id="GO:0006508">
    <property type="term" value="P:proteolysis"/>
    <property type="evidence" value="ECO:0007669"/>
    <property type="project" value="UniProtKB-KW"/>
</dbReference>
<dbReference type="InterPro" id="IPR028889">
    <property type="entry name" value="USP"/>
</dbReference>
<evidence type="ECO:0000256" key="4">
    <source>
        <dbReference type="ARBA" id="ARBA00022786"/>
    </source>
</evidence>
<evidence type="ECO:0000256" key="3">
    <source>
        <dbReference type="ARBA" id="ARBA00022670"/>
    </source>
</evidence>
<keyword evidence="4 7" id="KW-0833">Ubl conjugation pathway</keyword>
<keyword evidence="5 7" id="KW-0378">Hydrolase</keyword>
<dbReference type="PROSITE" id="PS00972">
    <property type="entry name" value="USP_1"/>
    <property type="match status" value="1"/>
</dbReference>
<dbReference type="GO" id="GO:0004843">
    <property type="term" value="F:cysteine-type deubiquitinase activity"/>
    <property type="evidence" value="ECO:0007669"/>
    <property type="project" value="UniProtKB-UniRule"/>
</dbReference>
<dbReference type="GO" id="GO:0005829">
    <property type="term" value="C:cytosol"/>
    <property type="evidence" value="ECO:0007669"/>
    <property type="project" value="TreeGrafter"/>
</dbReference>
<dbReference type="PANTHER" id="PTHR24006">
    <property type="entry name" value="UBIQUITIN CARBOXYL-TERMINAL HYDROLASE"/>
    <property type="match status" value="1"/>
</dbReference>
<name>A0A835E6V8_9POAL</name>
<evidence type="ECO:0000259" key="8">
    <source>
        <dbReference type="PROSITE" id="PS50235"/>
    </source>
</evidence>
<dbReference type="InterPro" id="IPR038765">
    <property type="entry name" value="Papain-like_cys_pep_sf"/>
</dbReference>
<sequence>MGKFMHENPMISHIEVNRRHYSLAAVVVGLGLGVAGLCKALHSGLSIPWVSPRNLFLGSGRVYYVGGLRNLGNNCFLNVILQALASCDSFVSFLDNLLATDGLLPEEKDERIPLLLALNSLLEDLSIVRYERVVLNPHGVMHALSFYVSHFNLTRQQDASEAFLHLLISLRDEFSHCYVPHRSSLADITLSHSKVYMQREGNQPECKRWKQNLFGPFDGTLGSILSCRNCSSVLSLDFQNFQCLPLSPVLNTNGEITGGCSLVDCLKYFTVVEHLDNYRCDRCWHITASKYLSLNIGADEEKVSKLKTCVNYGTCNCRGMFSPEEVPCSSSSQATKQLIISQCPKILCVHLLRASVSLDGEPIKHQGHISFPLLLNLSPFAGVASSAGMGTGSLAMNVQRDGQQALHLYRQLNLQTSLNVIPDGDFYEYRLITFNLGNNNLTSCHFQANVDVACSSSSSRQPSPSSSIKLYGLSAVVEHYGKCGGGHYAVYRRVQSNPDPDDPGQPLAGLCKRWFYISDGHVSEVSEDDVLGAEATLLFYERL</sequence>
<evidence type="ECO:0000256" key="2">
    <source>
        <dbReference type="ARBA" id="ARBA00009085"/>
    </source>
</evidence>
<comment type="catalytic activity">
    <reaction evidence="1 7">
        <text>Thiol-dependent hydrolysis of ester, thioester, amide, peptide and isopeptide bonds formed by the C-terminal Gly of ubiquitin (a 76-residue protein attached to proteins as an intracellular targeting signal).</text>
        <dbReference type="EC" id="3.4.19.12"/>
    </reaction>
</comment>
<comment type="caution">
    <text evidence="9">The sequence shown here is derived from an EMBL/GenBank/DDBJ whole genome shotgun (WGS) entry which is preliminary data.</text>
</comment>
<dbReference type="AlphaFoldDB" id="A0A835E6V8"/>
<dbReference type="Proteomes" id="UP000636709">
    <property type="component" value="Unassembled WGS sequence"/>
</dbReference>
<comment type="function">
    <text evidence="7">Recognizes and hydrolyzes the peptide bond at the C-terminal Gly of ubiquitin. Involved in the processing of poly-ubiquitin precursors as well as that of ubiquitinated proteins.</text>
</comment>
<dbReference type="InterPro" id="IPR050164">
    <property type="entry name" value="Peptidase_C19"/>
</dbReference>
<evidence type="ECO:0000313" key="10">
    <source>
        <dbReference type="Proteomes" id="UP000636709"/>
    </source>
</evidence>
<reference evidence="9" key="1">
    <citation type="submission" date="2020-07" db="EMBL/GenBank/DDBJ databases">
        <title>Genome sequence and genetic diversity analysis of an under-domesticated orphan crop, white fonio (Digitaria exilis).</title>
        <authorList>
            <person name="Bennetzen J.L."/>
            <person name="Chen S."/>
            <person name="Ma X."/>
            <person name="Wang X."/>
            <person name="Yssel A.E.J."/>
            <person name="Chaluvadi S.R."/>
            <person name="Johnson M."/>
            <person name="Gangashetty P."/>
            <person name="Hamidou F."/>
            <person name="Sanogo M.D."/>
            <person name="Zwaenepoel A."/>
            <person name="Wallace J."/>
            <person name="Van De Peer Y."/>
            <person name="Van Deynze A."/>
        </authorList>
    </citation>
    <scope>NUCLEOTIDE SEQUENCE</scope>
    <source>
        <tissue evidence="9">Leaves</tissue>
    </source>
</reference>
<dbReference type="EC" id="3.4.19.12" evidence="7"/>
<evidence type="ECO:0000256" key="7">
    <source>
        <dbReference type="RuleBase" id="RU366025"/>
    </source>
</evidence>
<protein>
    <recommendedName>
        <fullName evidence="7">Ubiquitin carboxyl-terminal hydrolase</fullName>
        <ecNumber evidence="7">3.4.19.12</ecNumber>
    </recommendedName>
</protein>
<accession>A0A835E6V8</accession>
<evidence type="ECO:0000256" key="6">
    <source>
        <dbReference type="ARBA" id="ARBA00022807"/>
    </source>
</evidence>
<keyword evidence="10" id="KW-1185">Reference proteome</keyword>
<keyword evidence="3 7" id="KW-0645">Protease</keyword>
<evidence type="ECO:0000313" key="9">
    <source>
        <dbReference type="EMBL" id="KAF8667431.1"/>
    </source>
</evidence>
<evidence type="ECO:0000256" key="1">
    <source>
        <dbReference type="ARBA" id="ARBA00000707"/>
    </source>
</evidence>
<feature type="domain" description="USP" evidence="8">
    <location>
        <begin position="66"/>
        <end position="543"/>
    </location>
</feature>
<dbReference type="GO" id="GO:0005634">
    <property type="term" value="C:nucleus"/>
    <property type="evidence" value="ECO:0007669"/>
    <property type="project" value="TreeGrafter"/>
</dbReference>
<dbReference type="PROSITE" id="PS50235">
    <property type="entry name" value="USP_3"/>
    <property type="match status" value="1"/>
</dbReference>
<proteinExistence type="inferred from homology"/>
<dbReference type="GO" id="GO:0016579">
    <property type="term" value="P:protein deubiquitination"/>
    <property type="evidence" value="ECO:0007669"/>
    <property type="project" value="InterPro"/>
</dbReference>
<dbReference type="SUPFAM" id="SSF54001">
    <property type="entry name" value="Cysteine proteinases"/>
    <property type="match status" value="1"/>
</dbReference>
<evidence type="ECO:0000256" key="5">
    <source>
        <dbReference type="ARBA" id="ARBA00022801"/>
    </source>
</evidence>
<gene>
    <name evidence="9" type="ORF">HU200_053119</name>
</gene>
<organism evidence="9 10">
    <name type="scientific">Digitaria exilis</name>
    <dbReference type="NCBI Taxonomy" id="1010633"/>
    <lineage>
        <taxon>Eukaryota</taxon>
        <taxon>Viridiplantae</taxon>
        <taxon>Streptophyta</taxon>
        <taxon>Embryophyta</taxon>
        <taxon>Tracheophyta</taxon>
        <taxon>Spermatophyta</taxon>
        <taxon>Magnoliopsida</taxon>
        <taxon>Liliopsida</taxon>
        <taxon>Poales</taxon>
        <taxon>Poaceae</taxon>
        <taxon>PACMAD clade</taxon>
        <taxon>Panicoideae</taxon>
        <taxon>Panicodae</taxon>
        <taxon>Paniceae</taxon>
        <taxon>Anthephorinae</taxon>
        <taxon>Digitaria</taxon>
    </lineage>
</organism>
<dbReference type="CDD" id="cd02662">
    <property type="entry name" value="Peptidase_C19F"/>
    <property type="match status" value="1"/>
</dbReference>
<dbReference type="PANTHER" id="PTHR24006:SF888">
    <property type="entry name" value="UBIQUITIN CARBOXYL-TERMINAL HYDROLASE 30"/>
    <property type="match status" value="1"/>
</dbReference>
<keyword evidence="6 7" id="KW-0788">Thiol protease</keyword>
<dbReference type="InterPro" id="IPR001394">
    <property type="entry name" value="Peptidase_C19_UCH"/>
</dbReference>
<dbReference type="OrthoDB" id="2248014at2759"/>